<dbReference type="RefSeq" id="WP_132871588.1">
    <property type="nucleotide sequence ID" value="NZ_SMGG01000003.1"/>
</dbReference>
<feature type="active site" evidence="1">
    <location>
        <position position="76"/>
    </location>
</feature>
<evidence type="ECO:0000256" key="1">
    <source>
        <dbReference type="PIRSR" id="PIRSR014972-1"/>
    </source>
</evidence>
<accession>A0A4R1KBN2</accession>
<dbReference type="Gene3D" id="3.10.129.10">
    <property type="entry name" value="Hotdog Thioesterase"/>
    <property type="match status" value="1"/>
</dbReference>
<dbReference type="Proteomes" id="UP000294614">
    <property type="component" value="Unassembled WGS sequence"/>
</dbReference>
<dbReference type="PANTHER" id="PTHR36934">
    <property type="entry name" value="BLR0278 PROTEIN"/>
    <property type="match status" value="1"/>
</dbReference>
<dbReference type="OrthoDB" id="6902891at2"/>
<dbReference type="InterPro" id="IPR054485">
    <property type="entry name" value="FlK-like_dom"/>
</dbReference>
<feature type="binding site" evidence="2">
    <location>
        <position position="69"/>
    </location>
    <ligand>
        <name>substrate</name>
    </ligand>
</feature>
<name>A0A4R1KBN2_9BACT</name>
<feature type="active site" evidence="1">
    <location>
        <position position="42"/>
    </location>
</feature>
<evidence type="ECO:0000313" key="5">
    <source>
        <dbReference type="Proteomes" id="UP000294614"/>
    </source>
</evidence>
<dbReference type="Pfam" id="PF22636">
    <property type="entry name" value="FlK"/>
    <property type="match status" value="1"/>
</dbReference>
<dbReference type="AlphaFoldDB" id="A0A4R1KBN2"/>
<protein>
    <submittedName>
        <fullName evidence="4">Fluoroacetyl-CoA thioesterase</fullName>
    </submittedName>
</protein>
<feature type="domain" description="Fluoroacetyl-CoA-specific thioesterase-like" evidence="3">
    <location>
        <begin position="34"/>
        <end position="125"/>
    </location>
</feature>
<dbReference type="InterPro" id="IPR025540">
    <property type="entry name" value="FlK"/>
</dbReference>
<evidence type="ECO:0000256" key="2">
    <source>
        <dbReference type="PIRSR" id="PIRSR014972-2"/>
    </source>
</evidence>
<comment type="caution">
    <text evidence="4">The sequence shown here is derived from an EMBL/GenBank/DDBJ whole genome shotgun (WGS) entry which is preliminary data.</text>
</comment>
<sequence>MKDSIKAELEHEIEFTVNENKTVPKLYPESELFRTMPEVFATGFMVGFMEWACMDALAPHLDEGEHSVGVHVNVSHCAATPVGMKVRAKVRCTAVDGQKTSWYVEAYDEKELIGKGSHDRFTINVERFNQRVAKKAQSPS</sequence>
<feature type="binding site" evidence="2">
    <location>
        <position position="120"/>
    </location>
    <ligand>
        <name>substrate</name>
    </ligand>
</feature>
<organism evidence="4 5">
    <name type="scientific">Seleniivibrio woodruffii</name>
    <dbReference type="NCBI Taxonomy" id="1078050"/>
    <lineage>
        <taxon>Bacteria</taxon>
        <taxon>Pseudomonadati</taxon>
        <taxon>Deferribacterota</taxon>
        <taxon>Deferribacteres</taxon>
        <taxon>Deferribacterales</taxon>
        <taxon>Geovibrionaceae</taxon>
        <taxon>Seleniivibrio</taxon>
    </lineage>
</organism>
<proteinExistence type="predicted"/>
<dbReference type="PIRSF" id="PIRSF014972">
    <property type="entry name" value="FlK"/>
    <property type="match status" value="1"/>
</dbReference>
<dbReference type="SUPFAM" id="SSF54637">
    <property type="entry name" value="Thioesterase/thiol ester dehydrase-isomerase"/>
    <property type="match status" value="1"/>
</dbReference>
<dbReference type="InterPro" id="IPR029069">
    <property type="entry name" value="HotDog_dom_sf"/>
</dbReference>
<feature type="active site" evidence="1">
    <location>
        <position position="50"/>
    </location>
</feature>
<reference evidence="4 5" key="1">
    <citation type="submission" date="2019-03" db="EMBL/GenBank/DDBJ databases">
        <title>Genomic Encyclopedia of Type Strains, Phase IV (KMG-IV): sequencing the most valuable type-strain genomes for metagenomic binning, comparative biology and taxonomic classification.</title>
        <authorList>
            <person name="Goeker M."/>
        </authorList>
    </citation>
    <scope>NUCLEOTIDE SEQUENCE [LARGE SCALE GENOMIC DNA]</scope>
    <source>
        <strain evidence="4 5">DSM 24984</strain>
    </source>
</reference>
<keyword evidence="5" id="KW-1185">Reference proteome</keyword>
<evidence type="ECO:0000259" key="3">
    <source>
        <dbReference type="Pfam" id="PF22636"/>
    </source>
</evidence>
<evidence type="ECO:0000313" key="4">
    <source>
        <dbReference type="EMBL" id="TCK61916.1"/>
    </source>
</evidence>
<dbReference type="PANTHER" id="PTHR36934:SF1">
    <property type="entry name" value="THIOESTERASE DOMAIN-CONTAINING PROTEIN"/>
    <property type="match status" value="1"/>
</dbReference>
<dbReference type="EMBL" id="SMGG01000003">
    <property type="protein sequence ID" value="TCK61916.1"/>
    <property type="molecule type" value="Genomic_DNA"/>
</dbReference>
<gene>
    <name evidence="4" type="ORF">C8D98_0423</name>
</gene>